<proteinExistence type="predicted"/>
<evidence type="ECO:0000313" key="2">
    <source>
        <dbReference type="EMBL" id="CAB5208802.1"/>
    </source>
</evidence>
<accession>A0A6J7WH22</accession>
<sequence>MQISTDRLHYWFQAIRQSPDPMRTMDAFWQGQLKSKEWLIRELRKNVKQFVSIDIHGGWVGVLASMIFQSTIPVKNIRSIDIDPTCEDTATMMNKAEEMTGKFKAVTANMCNIRSDADVIINTSCEHITQDEYDLWLSGLPHNSLLVLQSNNYDIPEHVRWAHNLKEFEEQSHINVIWSGELKTQLYTRYMIIGKQ</sequence>
<gene>
    <name evidence="2" type="ORF">UFOVP181_190</name>
    <name evidence="1" type="ORF">UFOVP57_449</name>
</gene>
<dbReference type="EMBL" id="LR798231">
    <property type="protein sequence ID" value="CAB5208802.1"/>
    <property type="molecule type" value="Genomic_DNA"/>
</dbReference>
<protein>
    <submittedName>
        <fullName evidence="2">Uncharacterized protein</fullName>
    </submittedName>
</protein>
<dbReference type="EMBL" id="LR796187">
    <property type="protein sequence ID" value="CAB4126048.1"/>
    <property type="molecule type" value="Genomic_DNA"/>
</dbReference>
<evidence type="ECO:0000313" key="1">
    <source>
        <dbReference type="EMBL" id="CAB4126048.1"/>
    </source>
</evidence>
<organism evidence="2">
    <name type="scientific">uncultured Caudovirales phage</name>
    <dbReference type="NCBI Taxonomy" id="2100421"/>
    <lineage>
        <taxon>Viruses</taxon>
        <taxon>Duplodnaviria</taxon>
        <taxon>Heunggongvirae</taxon>
        <taxon>Uroviricota</taxon>
        <taxon>Caudoviricetes</taxon>
        <taxon>Peduoviridae</taxon>
        <taxon>Maltschvirus</taxon>
        <taxon>Maltschvirus maltsch</taxon>
    </lineage>
</organism>
<name>A0A6J7WH22_9CAUD</name>
<reference evidence="2" key="1">
    <citation type="submission" date="2020-05" db="EMBL/GenBank/DDBJ databases">
        <authorList>
            <person name="Chiriac C."/>
            <person name="Salcher M."/>
            <person name="Ghai R."/>
            <person name="Kavagutti S V."/>
        </authorList>
    </citation>
    <scope>NUCLEOTIDE SEQUENCE</scope>
</reference>